<feature type="non-terminal residue" evidence="1">
    <location>
        <position position="74"/>
    </location>
</feature>
<dbReference type="AlphaFoldDB" id="A0A1V3FZE1"/>
<accession>A0A1V3FZE1</accession>
<sequence>MNTTPKPPTEFDLAGWLAGTDQDDLTDRTHQTVTVYRHPALVDEAVGRVAALEPAQVGGEAAIGETVDPAALDA</sequence>
<organism evidence="1 2">
    <name type="scientific">Fictibacillus arsenicus</name>
    <dbReference type="NCBI Taxonomy" id="255247"/>
    <lineage>
        <taxon>Bacteria</taxon>
        <taxon>Bacillati</taxon>
        <taxon>Bacillota</taxon>
        <taxon>Bacilli</taxon>
        <taxon>Bacillales</taxon>
        <taxon>Fictibacillaceae</taxon>
        <taxon>Fictibacillus</taxon>
    </lineage>
</organism>
<evidence type="ECO:0000313" key="1">
    <source>
        <dbReference type="EMBL" id="OOE06974.1"/>
    </source>
</evidence>
<reference evidence="1 2" key="1">
    <citation type="submission" date="2016-11" db="EMBL/GenBank/DDBJ databases">
        <authorList>
            <person name="Jaros S."/>
            <person name="Januszkiewicz K."/>
            <person name="Wedrychowicz H."/>
        </authorList>
    </citation>
    <scope>NUCLEOTIDE SEQUENCE [LARGE SCALE GENOMIC DNA]</scope>
    <source>
        <strain evidence="1 2">Con a/3</strain>
    </source>
</reference>
<evidence type="ECO:0000313" key="2">
    <source>
        <dbReference type="Proteomes" id="UP000188597"/>
    </source>
</evidence>
<dbReference type="EMBL" id="MQMF01000020">
    <property type="protein sequence ID" value="OOE06974.1"/>
    <property type="molecule type" value="Genomic_DNA"/>
</dbReference>
<name>A0A1V3FZE1_9BACL</name>
<gene>
    <name evidence="1" type="ORF">UN64_19710</name>
</gene>
<comment type="caution">
    <text evidence="1">The sequence shown here is derived from an EMBL/GenBank/DDBJ whole genome shotgun (WGS) entry which is preliminary data.</text>
</comment>
<dbReference type="Proteomes" id="UP000188597">
    <property type="component" value="Unassembled WGS sequence"/>
</dbReference>
<dbReference type="RefSeq" id="WP_139343232.1">
    <property type="nucleotide sequence ID" value="NZ_MQMF01000020.1"/>
</dbReference>
<proteinExistence type="predicted"/>
<protein>
    <submittedName>
        <fullName evidence="1">Uncharacterized protein</fullName>
    </submittedName>
</protein>